<proteinExistence type="inferred from homology"/>
<dbReference type="InterPro" id="IPR027417">
    <property type="entry name" value="P-loop_NTPase"/>
</dbReference>
<name>A0A1E3ARS1_9FIRM</name>
<evidence type="ECO:0000256" key="4">
    <source>
        <dbReference type="ARBA" id="ARBA00022723"/>
    </source>
</evidence>
<evidence type="ECO:0000259" key="17">
    <source>
        <dbReference type="PROSITE" id="PS50967"/>
    </source>
</evidence>
<feature type="domain" description="Helicase ATP-binding" evidence="18">
    <location>
        <begin position="34"/>
        <end position="203"/>
    </location>
</feature>
<dbReference type="EC" id="5.6.2.4" evidence="16"/>
<evidence type="ECO:0000256" key="13">
    <source>
        <dbReference type="ARBA" id="ARBA00023204"/>
    </source>
</evidence>
<evidence type="ECO:0000256" key="3">
    <source>
        <dbReference type="ARBA" id="ARBA00005446"/>
    </source>
</evidence>
<dbReference type="Pfam" id="PF09382">
    <property type="entry name" value="RQC"/>
    <property type="match status" value="1"/>
</dbReference>
<accession>A0A1E3ARS1</accession>
<dbReference type="SUPFAM" id="SSF46785">
    <property type="entry name" value="Winged helix' DNA-binding domain"/>
    <property type="match status" value="1"/>
</dbReference>
<dbReference type="InterPro" id="IPR002121">
    <property type="entry name" value="HRDC_dom"/>
</dbReference>
<dbReference type="GO" id="GO:0016787">
    <property type="term" value="F:hydrolase activity"/>
    <property type="evidence" value="ECO:0007669"/>
    <property type="project" value="UniProtKB-KW"/>
</dbReference>
<evidence type="ECO:0000256" key="14">
    <source>
        <dbReference type="ARBA" id="ARBA00023235"/>
    </source>
</evidence>
<dbReference type="GO" id="GO:0009378">
    <property type="term" value="F:four-way junction helicase activity"/>
    <property type="evidence" value="ECO:0007669"/>
    <property type="project" value="TreeGrafter"/>
</dbReference>
<keyword evidence="4" id="KW-0479">Metal-binding</keyword>
<dbReference type="Gene3D" id="1.10.150.80">
    <property type="entry name" value="HRDC domain"/>
    <property type="match status" value="1"/>
</dbReference>
<dbReference type="GO" id="GO:0006310">
    <property type="term" value="P:DNA recombination"/>
    <property type="evidence" value="ECO:0007669"/>
    <property type="project" value="UniProtKB-UniRule"/>
</dbReference>
<dbReference type="PANTHER" id="PTHR13710">
    <property type="entry name" value="DNA HELICASE RECQ FAMILY MEMBER"/>
    <property type="match status" value="1"/>
</dbReference>
<comment type="caution">
    <text evidence="20">The sequence shown here is derived from an EMBL/GenBank/DDBJ whole genome shotgun (WGS) entry which is preliminary data.</text>
</comment>
<dbReference type="GO" id="GO:0006260">
    <property type="term" value="P:DNA replication"/>
    <property type="evidence" value="ECO:0007669"/>
    <property type="project" value="InterPro"/>
</dbReference>
<evidence type="ECO:0000256" key="2">
    <source>
        <dbReference type="ARBA" id="ARBA00001947"/>
    </source>
</evidence>
<dbReference type="PROSITE" id="PS51192">
    <property type="entry name" value="HELICASE_ATP_BIND_1"/>
    <property type="match status" value="1"/>
</dbReference>
<dbReference type="GO" id="GO:0005737">
    <property type="term" value="C:cytoplasm"/>
    <property type="evidence" value="ECO:0007669"/>
    <property type="project" value="TreeGrafter"/>
</dbReference>
<dbReference type="InterPro" id="IPR044876">
    <property type="entry name" value="HRDC_dom_sf"/>
</dbReference>
<keyword evidence="11" id="KW-0238">DNA-binding</keyword>
<dbReference type="InterPro" id="IPR004589">
    <property type="entry name" value="DNA_helicase_ATP-dep_RecQ"/>
</dbReference>
<dbReference type="SMART" id="SM00490">
    <property type="entry name" value="HELICc"/>
    <property type="match status" value="1"/>
</dbReference>
<dbReference type="InterPro" id="IPR036390">
    <property type="entry name" value="WH_DNA-bd_sf"/>
</dbReference>
<evidence type="ECO:0000256" key="15">
    <source>
        <dbReference type="ARBA" id="ARBA00034617"/>
    </source>
</evidence>
<evidence type="ECO:0000256" key="8">
    <source>
        <dbReference type="ARBA" id="ARBA00022806"/>
    </source>
</evidence>
<comment type="catalytic activity">
    <reaction evidence="15">
        <text>Couples ATP hydrolysis with the unwinding of duplex DNA by translocating in the 3'-5' direction.</text>
        <dbReference type="EC" id="5.6.2.4"/>
    </reaction>
</comment>
<dbReference type="GO" id="GO:0005524">
    <property type="term" value="F:ATP binding"/>
    <property type="evidence" value="ECO:0007669"/>
    <property type="project" value="UniProtKB-KW"/>
</dbReference>
<dbReference type="InterPro" id="IPR018982">
    <property type="entry name" value="RQC_domain"/>
</dbReference>
<evidence type="ECO:0000256" key="7">
    <source>
        <dbReference type="ARBA" id="ARBA00022801"/>
    </source>
</evidence>
<dbReference type="Pfam" id="PF16124">
    <property type="entry name" value="RecQ_Zn_bind"/>
    <property type="match status" value="1"/>
</dbReference>
<dbReference type="SMART" id="SM00487">
    <property type="entry name" value="DEXDc"/>
    <property type="match status" value="1"/>
</dbReference>
<dbReference type="EMBL" id="MCGI01000002">
    <property type="protein sequence ID" value="ODM11390.1"/>
    <property type="molecule type" value="Genomic_DNA"/>
</dbReference>
<dbReference type="SMART" id="SM00341">
    <property type="entry name" value="HRDC"/>
    <property type="match status" value="1"/>
</dbReference>
<keyword evidence="6" id="KW-0227">DNA damage</keyword>
<dbReference type="CDD" id="cd17920">
    <property type="entry name" value="DEXHc_RecQ"/>
    <property type="match status" value="1"/>
</dbReference>
<evidence type="ECO:0000313" key="20">
    <source>
        <dbReference type="EMBL" id="ODM11390.1"/>
    </source>
</evidence>
<dbReference type="CDD" id="cd18794">
    <property type="entry name" value="SF2_C_RecQ"/>
    <property type="match status" value="1"/>
</dbReference>
<keyword evidence="5" id="KW-0547">Nucleotide-binding</keyword>
<evidence type="ECO:0000256" key="12">
    <source>
        <dbReference type="ARBA" id="ARBA00023172"/>
    </source>
</evidence>
<protein>
    <recommendedName>
        <fullName evidence="16">DNA helicase RecQ</fullName>
        <ecNumber evidence="16">5.6.2.4</ecNumber>
    </recommendedName>
</protein>
<evidence type="ECO:0000256" key="5">
    <source>
        <dbReference type="ARBA" id="ARBA00022741"/>
    </source>
</evidence>
<dbReference type="InterPro" id="IPR032284">
    <property type="entry name" value="RecQ_Zn-bd"/>
</dbReference>
<dbReference type="GO" id="GO:0009432">
    <property type="term" value="P:SOS response"/>
    <property type="evidence" value="ECO:0007669"/>
    <property type="project" value="UniProtKB-UniRule"/>
</dbReference>
<evidence type="ECO:0000256" key="6">
    <source>
        <dbReference type="ARBA" id="ARBA00022763"/>
    </source>
</evidence>
<dbReference type="PANTHER" id="PTHR13710:SF105">
    <property type="entry name" value="ATP-DEPENDENT DNA HELICASE Q1"/>
    <property type="match status" value="1"/>
</dbReference>
<comment type="cofactor">
    <cofactor evidence="2">
        <name>Zn(2+)</name>
        <dbReference type="ChEBI" id="CHEBI:29105"/>
    </cofactor>
</comment>
<evidence type="ECO:0000256" key="11">
    <source>
        <dbReference type="ARBA" id="ARBA00023125"/>
    </source>
</evidence>
<dbReference type="FunFam" id="3.40.50.300:FF:000296">
    <property type="entry name" value="ATP-dependent DNA helicase RecQ"/>
    <property type="match status" value="1"/>
</dbReference>
<dbReference type="InterPro" id="IPR006293">
    <property type="entry name" value="DNA_helicase_ATP-dep_RecQ_bac"/>
</dbReference>
<comment type="cofactor">
    <cofactor evidence="1">
        <name>Mg(2+)</name>
        <dbReference type="ChEBI" id="CHEBI:18420"/>
    </cofactor>
</comment>
<evidence type="ECO:0000256" key="1">
    <source>
        <dbReference type="ARBA" id="ARBA00001946"/>
    </source>
</evidence>
<dbReference type="GO" id="GO:0043138">
    <property type="term" value="F:3'-5' DNA helicase activity"/>
    <property type="evidence" value="ECO:0007669"/>
    <property type="project" value="UniProtKB-EC"/>
</dbReference>
<dbReference type="InterPro" id="IPR010997">
    <property type="entry name" value="HRDC-like_sf"/>
</dbReference>
<keyword evidence="13" id="KW-0234">DNA repair</keyword>
<dbReference type="PROSITE" id="PS50967">
    <property type="entry name" value="HRDC"/>
    <property type="match status" value="1"/>
</dbReference>
<keyword evidence="9" id="KW-0862">Zinc</keyword>
<feature type="domain" description="HRDC" evidence="17">
    <location>
        <begin position="550"/>
        <end position="630"/>
    </location>
</feature>
<evidence type="ECO:0000256" key="9">
    <source>
        <dbReference type="ARBA" id="ARBA00022833"/>
    </source>
</evidence>
<dbReference type="Pfam" id="PF00271">
    <property type="entry name" value="Helicase_C"/>
    <property type="match status" value="1"/>
</dbReference>
<keyword evidence="10" id="KW-0067">ATP-binding</keyword>
<dbReference type="Proteomes" id="UP000095003">
    <property type="component" value="Unassembled WGS sequence"/>
</dbReference>
<dbReference type="NCBIfam" id="TIGR01389">
    <property type="entry name" value="recQ"/>
    <property type="match status" value="1"/>
</dbReference>
<dbReference type="InterPro" id="IPR036388">
    <property type="entry name" value="WH-like_DNA-bd_sf"/>
</dbReference>
<reference evidence="20 21" key="1">
    <citation type="submission" date="2016-07" db="EMBL/GenBank/DDBJ databases">
        <title>Characterization of isolates of Eisenbergiella tayi derived from blood cultures, using whole genome sequencing.</title>
        <authorList>
            <person name="Burdz T."/>
            <person name="Wiebe D."/>
            <person name="Huynh C."/>
            <person name="Bernard K."/>
        </authorList>
    </citation>
    <scope>NUCLEOTIDE SEQUENCE [LARGE SCALE GENOMIC DNA]</scope>
    <source>
        <strain evidence="20 21">NML 120489</strain>
    </source>
</reference>
<dbReference type="InterPro" id="IPR014001">
    <property type="entry name" value="Helicase_ATP-bd"/>
</dbReference>
<keyword evidence="7 20" id="KW-0378">Hydrolase</keyword>
<dbReference type="InterPro" id="IPR001650">
    <property type="entry name" value="Helicase_C-like"/>
</dbReference>
<dbReference type="GO" id="GO:0030894">
    <property type="term" value="C:replisome"/>
    <property type="evidence" value="ECO:0007669"/>
    <property type="project" value="TreeGrafter"/>
</dbReference>
<evidence type="ECO:0000313" key="21">
    <source>
        <dbReference type="Proteomes" id="UP000095003"/>
    </source>
</evidence>
<dbReference type="Gene3D" id="3.40.50.300">
    <property type="entry name" value="P-loop containing nucleotide triphosphate hydrolases"/>
    <property type="match status" value="2"/>
</dbReference>
<dbReference type="SMART" id="SM00956">
    <property type="entry name" value="RQC"/>
    <property type="match status" value="1"/>
</dbReference>
<dbReference type="GO" id="GO:0003677">
    <property type="term" value="F:DNA binding"/>
    <property type="evidence" value="ECO:0007669"/>
    <property type="project" value="UniProtKB-KW"/>
</dbReference>
<comment type="similarity">
    <text evidence="3">Belongs to the helicase family. RecQ subfamily.</text>
</comment>
<feature type="domain" description="Helicase C-terminal" evidence="19">
    <location>
        <begin position="227"/>
        <end position="370"/>
    </location>
</feature>
<dbReference type="PATRIC" id="fig|1432052.3.peg.2199"/>
<evidence type="ECO:0000256" key="16">
    <source>
        <dbReference type="NCBIfam" id="TIGR01389"/>
    </source>
</evidence>
<dbReference type="Gene3D" id="1.10.10.10">
    <property type="entry name" value="Winged helix-like DNA-binding domain superfamily/Winged helix DNA-binding domain"/>
    <property type="match status" value="1"/>
</dbReference>
<dbReference type="AlphaFoldDB" id="A0A1E3ARS1"/>
<dbReference type="NCBIfam" id="TIGR00614">
    <property type="entry name" value="recQ_fam"/>
    <property type="match status" value="1"/>
</dbReference>
<dbReference type="GO" id="GO:0043590">
    <property type="term" value="C:bacterial nucleoid"/>
    <property type="evidence" value="ECO:0007669"/>
    <property type="project" value="TreeGrafter"/>
</dbReference>
<keyword evidence="8 20" id="KW-0347">Helicase</keyword>
<dbReference type="PROSITE" id="PS51194">
    <property type="entry name" value="HELICASE_CTER"/>
    <property type="match status" value="1"/>
</dbReference>
<organism evidence="20 21">
    <name type="scientific">Eisenbergiella tayi</name>
    <dbReference type="NCBI Taxonomy" id="1432052"/>
    <lineage>
        <taxon>Bacteria</taxon>
        <taxon>Bacillati</taxon>
        <taxon>Bacillota</taxon>
        <taxon>Clostridia</taxon>
        <taxon>Lachnospirales</taxon>
        <taxon>Lachnospiraceae</taxon>
        <taxon>Eisenbergiella</taxon>
    </lineage>
</organism>
<dbReference type="InterPro" id="IPR011545">
    <property type="entry name" value="DEAD/DEAH_box_helicase_dom"/>
</dbReference>
<dbReference type="Pfam" id="PF00270">
    <property type="entry name" value="DEAD"/>
    <property type="match status" value="1"/>
</dbReference>
<keyword evidence="12" id="KW-0233">DNA recombination</keyword>
<sequence>MRRAFHLEERMDKNQILKQYFGYDSFRDGQELLIDSILRGQDVLGIMPTGAGKSICYQVPALMMKGITLVISPLISLMKDQVGALNSVGVHAAYLNSSLTQGQYRKALEYARAGRYPIIYVAPERLVTEEFLDFAQNADISMVAVDEAHCVSQWGQDFRPSYLKIVEFIARLPKRPVVGAFTATATKEVRDDIIDILMLQSPEVLTTGFDRPNLYFGVQTPKDKYATMKNYLEMHREESGIIYCLTRKVVEEVCDRLRSDGFPATRYHAGLSDTERRQNQDDFIYDRYPVMVATNAFGMGIDKSNVRYVIHYSMPKNMESYYQEAGRAGRDGEPAECILLYGGQDVVTNQFFIDNNQDNQEMDPLTRDLVTERDRDRLRKMTFYCFTNECLRDYILRYFGEYGSNYCGNCANCLSQFEEVDVTEIARALIGCVLACRQRYGTNVIIDTVHGANTAKIRQYRMDENPHYAELAKVPTYKLRQVMNYLMLNEYLAVTNDEYAVVKLTGKSKLILEEDETVTMKMAKEQEHPAKAAGEKKGKKSRGAAAFELDEEDEKLFEILRGLRAELAKKEGVPPYIVFSDKSLVHMCVIRPVNRNEMLSVSGVGEFKYEKYGEVFLEKVIEFNREHGKTDDPDSLGAVEFSSLDYDVVQDYEGDVAEAGEEAAVRTSAGKKNKTEFVMTEEIASQLHYSARMSLSDLVGQMNDLRDESTMKRLTIKVVEQMLLDEGLFELKFVNRMPLRKITEYGTDFGIEAETRISSKGNEYEVFYYTEEAQRGIVELLLTAENGGK</sequence>
<dbReference type="SUPFAM" id="SSF52540">
    <property type="entry name" value="P-loop containing nucleoside triphosphate hydrolases"/>
    <property type="match status" value="1"/>
</dbReference>
<dbReference type="SUPFAM" id="SSF47819">
    <property type="entry name" value="HRDC-like"/>
    <property type="match status" value="1"/>
</dbReference>
<dbReference type="GO" id="GO:0006281">
    <property type="term" value="P:DNA repair"/>
    <property type="evidence" value="ECO:0007669"/>
    <property type="project" value="UniProtKB-KW"/>
</dbReference>
<evidence type="ECO:0000259" key="18">
    <source>
        <dbReference type="PROSITE" id="PS51192"/>
    </source>
</evidence>
<evidence type="ECO:0000259" key="19">
    <source>
        <dbReference type="PROSITE" id="PS51194"/>
    </source>
</evidence>
<keyword evidence="14" id="KW-0413">Isomerase</keyword>
<evidence type="ECO:0000256" key="10">
    <source>
        <dbReference type="ARBA" id="ARBA00022840"/>
    </source>
</evidence>
<dbReference type="GO" id="GO:0046872">
    <property type="term" value="F:metal ion binding"/>
    <property type="evidence" value="ECO:0007669"/>
    <property type="project" value="UniProtKB-KW"/>
</dbReference>
<gene>
    <name evidence="20" type="primary">recQ_2</name>
    <name evidence="20" type="ORF">BEH84_01999</name>
</gene>
<dbReference type="Pfam" id="PF00570">
    <property type="entry name" value="HRDC"/>
    <property type="match status" value="1"/>
</dbReference>